<dbReference type="GO" id="GO:0003677">
    <property type="term" value="F:DNA binding"/>
    <property type="evidence" value="ECO:0007669"/>
    <property type="project" value="UniProtKB-UniRule"/>
</dbReference>
<organism evidence="6 8">
    <name type="scientific">Leptospira perolatii</name>
    <dbReference type="NCBI Taxonomy" id="2023191"/>
    <lineage>
        <taxon>Bacteria</taxon>
        <taxon>Pseudomonadati</taxon>
        <taxon>Spirochaetota</taxon>
        <taxon>Spirochaetia</taxon>
        <taxon>Leptospirales</taxon>
        <taxon>Leptospiraceae</taxon>
        <taxon>Leptospira</taxon>
    </lineage>
</organism>
<sequence>MIYSEPSYSRREDNKMRNRRAILDAARKVFATIGFEACSTREIIRESGLAQGTFYNYYKDKESVMQDLADDFAENIRHAISEARANANSPLTFLSDAYFALFTIMLQNRENLQMLARNRDILRGYLFQGGPMTLILEELGRDLDRAVELGMFPHHPIKITSVMMVAVGFEAMVLLAGEQKFELRKLSDYLGTLFQGGIGSVSKSLTSDDQLILRTSKSKKSSTSKRSVSLTKRK</sequence>
<proteinExistence type="predicted"/>
<feature type="DNA-binding region" description="H-T-H motif" evidence="2">
    <location>
        <begin position="39"/>
        <end position="58"/>
    </location>
</feature>
<dbReference type="Proteomes" id="UP000231990">
    <property type="component" value="Unassembled WGS sequence"/>
</dbReference>
<dbReference type="Pfam" id="PF00440">
    <property type="entry name" value="TetR_N"/>
    <property type="match status" value="1"/>
</dbReference>
<keyword evidence="7" id="KW-1185">Reference proteome</keyword>
<evidence type="ECO:0000259" key="4">
    <source>
        <dbReference type="PROSITE" id="PS50977"/>
    </source>
</evidence>
<evidence type="ECO:0000256" key="2">
    <source>
        <dbReference type="PROSITE-ProRule" id="PRU00335"/>
    </source>
</evidence>
<keyword evidence="1 2" id="KW-0238">DNA-binding</keyword>
<dbReference type="InterPro" id="IPR009057">
    <property type="entry name" value="Homeodomain-like_sf"/>
</dbReference>
<evidence type="ECO:0000313" key="6">
    <source>
        <dbReference type="EMBL" id="PJZ74278.1"/>
    </source>
</evidence>
<dbReference type="PANTHER" id="PTHR43479">
    <property type="entry name" value="ACREF/ENVCD OPERON REPRESSOR-RELATED"/>
    <property type="match status" value="1"/>
</dbReference>
<feature type="domain" description="HTH tetR-type" evidence="4">
    <location>
        <begin position="16"/>
        <end position="76"/>
    </location>
</feature>
<evidence type="ECO:0000313" key="8">
    <source>
        <dbReference type="Proteomes" id="UP000231990"/>
    </source>
</evidence>
<dbReference type="InterPro" id="IPR050624">
    <property type="entry name" value="HTH-type_Tx_Regulator"/>
</dbReference>
<evidence type="ECO:0000256" key="3">
    <source>
        <dbReference type="SAM" id="MobiDB-lite"/>
    </source>
</evidence>
<evidence type="ECO:0000313" key="5">
    <source>
        <dbReference type="EMBL" id="PJZ70442.1"/>
    </source>
</evidence>
<dbReference type="EMBL" id="NPDZ01000002">
    <property type="protein sequence ID" value="PJZ74278.1"/>
    <property type="molecule type" value="Genomic_DNA"/>
</dbReference>
<dbReference type="AlphaFoldDB" id="A0A2M9ZQB9"/>
<dbReference type="OrthoDB" id="13453at2"/>
<dbReference type="Gene3D" id="1.10.357.10">
    <property type="entry name" value="Tetracycline Repressor, domain 2"/>
    <property type="match status" value="1"/>
</dbReference>
<dbReference type="PRINTS" id="PR00455">
    <property type="entry name" value="HTHTETR"/>
</dbReference>
<feature type="region of interest" description="Disordered" evidence="3">
    <location>
        <begin position="215"/>
        <end position="234"/>
    </location>
</feature>
<accession>A0A2M9ZQB9</accession>
<dbReference type="PROSITE" id="PS50977">
    <property type="entry name" value="HTH_TETR_2"/>
    <property type="match status" value="1"/>
</dbReference>
<name>A0A2M9ZQB9_9LEPT</name>
<evidence type="ECO:0000256" key="1">
    <source>
        <dbReference type="ARBA" id="ARBA00023125"/>
    </source>
</evidence>
<gene>
    <name evidence="5" type="ORF">CH360_05465</name>
    <name evidence="6" type="ORF">CH373_05045</name>
</gene>
<dbReference type="SUPFAM" id="SSF46689">
    <property type="entry name" value="Homeodomain-like"/>
    <property type="match status" value="1"/>
</dbReference>
<evidence type="ECO:0000313" key="7">
    <source>
        <dbReference type="Proteomes" id="UP000231962"/>
    </source>
</evidence>
<dbReference type="InterPro" id="IPR001647">
    <property type="entry name" value="HTH_TetR"/>
</dbReference>
<feature type="compositionally biased region" description="Low complexity" evidence="3">
    <location>
        <begin position="224"/>
        <end position="234"/>
    </location>
</feature>
<protein>
    <submittedName>
        <fullName evidence="6">TetR family transcriptional regulator</fullName>
    </submittedName>
</protein>
<dbReference type="PANTHER" id="PTHR43479:SF11">
    <property type="entry name" value="ACREF_ENVCD OPERON REPRESSOR-RELATED"/>
    <property type="match status" value="1"/>
</dbReference>
<reference evidence="7 8" key="1">
    <citation type="submission" date="2017-07" db="EMBL/GenBank/DDBJ databases">
        <title>Leptospira spp. isolated from tropical soils.</title>
        <authorList>
            <person name="Thibeaux R."/>
            <person name="Iraola G."/>
            <person name="Ferres I."/>
            <person name="Bierque E."/>
            <person name="Girault D."/>
            <person name="Soupe-Gilbert M.-E."/>
            <person name="Picardeau M."/>
            <person name="Goarant C."/>
        </authorList>
    </citation>
    <scope>NUCLEOTIDE SEQUENCE [LARGE SCALE GENOMIC DNA]</scope>
    <source>
        <strain evidence="6 8">FH1-B-B1</strain>
        <strain evidence="5 7">FH1-B-C1</strain>
    </source>
</reference>
<dbReference type="EMBL" id="NPDY01000003">
    <property type="protein sequence ID" value="PJZ70442.1"/>
    <property type="molecule type" value="Genomic_DNA"/>
</dbReference>
<comment type="caution">
    <text evidence="6">The sequence shown here is derived from an EMBL/GenBank/DDBJ whole genome shotgun (WGS) entry which is preliminary data.</text>
</comment>
<dbReference type="Proteomes" id="UP000231962">
    <property type="component" value="Unassembled WGS sequence"/>
</dbReference>